<dbReference type="EMBL" id="CM020620">
    <property type="protein sequence ID" value="KAK1868428.1"/>
    <property type="molecule type" value="Genomic_DNA"/>
</dbReference>
<keyword evidence="2" id="KW-1185">Reference proteome</keyword>
<dbReference type="Proteomes" id="UP000798662">
    <property type="component" value="Chromosome 3"/>
</dbReference>
<gene>
    <name evidence="1" type="ORF">I4F81_010916</name>
</gene>
<reference evidence="1" key="1">
    <citation type="submission" date="2019-11" db="EMBL/GenBank/DDBJ databases">
        <title>Nori genome reveals adaptations in red seaweeds to the harsh intertidal environment.</title>
        <authorList>
            <person name="Wang D."/>
            <person name="Mao Y."/>
        </authorList>
    </citation>
    <scope>NUCLEOTIDE SEQUENCE</scope>
    <source>
        <tissue evidence="1">Gametophyte</tissue>
    </source>
</reference>
<proteinExistence type="predicted"/>
<name>A0ACC3CF26_PYRYE</name>
<comment type="caution">
    <text evidence="1">The sequence shown here is derived from an EMBL/GenBank/DDBJ whole genome shotgun (WGS) entry which is preliminary data.</text>
</comment>
<evidence type="ECO:0000313" key="1">
    <source>
        <dbReference type="EMBL" id="KAK1868428.1"/>
    </source>
</evidence>
<sequence length="393" mass="41631">MVSRDDNELHLNGAAVVGRADFWAVGGYDERLQAYGYDDEDLYARLAGRGLARLNVSYDAIWHVPHGNERRSALPFPRARIDYHALLLEGLPRWGGNTRGLPRVRLAVVHAAYGLGNRLRAVGSAAAYAAATGRELVVVWVPDEHLDAPMGDLDYAAWDGAWAAWRFFNYMVDAPDGAGGGKDLPIAVPPTAHLYWQSAYVMVTDAGLTNWTAANAALRSLPPHPAVAAAVAGVAGRVAVGRLGGAHVRCLNLTADIPAIANATAEYGAAGAAALAHWRGKSGPAVFAAEVVARLRRSSGGGGTPPPLDGFYVASDWGGTAAVVRAAVAAASPPLVAAGVPTADVAAFERTLLRRYKAYVVRVEGDRFCVRRDAFADYIVDVYLDALDGKLRT</sequence>
<accession>A0ACC3CF26</accession>
<organism evidence="1 2">
    <name type="scientific">Pyropia yezoensis</name>
    <name type="common">Susabi-nori</name>
    <name type="synonym">Porphyra yezoensis</name>
    <dbReference type="NCBI Taxonomy" id="2788"/>
    <lineage>
        <taxon>Eukaryota</taxon>
        <taxon>Rhodophyta</taxon>
        <taxon>Bangiophyceae</taxon>
        <taxon>Bangiales</taxon>
        <taxon>Bangiaceae</taxon>
        <taxon>Pyropia</taxon>
    </lineage>
</organism>
<protein>
    <submittedName>
        <fullName evidence="1">Uncharacterized protein</fullName>
    </submittedName>
</protein>
<evidence type="ECO:0000313" key="2">
    <source>
        <dbReference type="Proteomes" id="UP000798662"/>
    </source>
</evidence>